<keyword evidence="1" id="KW-1133">Transmembrane helix</keyword>
<feature type="transmembrane region" description="Helical" evidence="1">
    <location>
        <begin position="6"/>
        <end position="22"/>
    </location>
</feature>
<accession>A0ABS0F147</accession>
<dbReference type="Proteomes" id="UP000642910">
    <property type="component" value="Unassembled WGS sequence"/>
</dbReference>
<keyword evidence="1" id="KW-0472">Membrane</keyword>
<dbReference type="RefSeq" id="WP_067849729.1">
    <property type="nucleotide sequence ID" value="NZ_JADPKZ010000030.1"/>
</dbReference>
<sequence length="74" mass="8176">MRTALWAVAGASLVVSIGLWAWRLRVPKGSRGRGFLTFFTWLCWLGFLSIAGYGVGFEAGDRGVNLLHVLHISR</sequence>
<dbReference type="EMBL" id="JADPKZ010000030">
    <property type="protein sequence ID" value="MBF8377006.1"/>
    <property type="molecule type" value="Genomic_DNA"/>
</dbReference>
<evidence type="ECO:0000256" key="1">
    <source>
        <dbReference type="SAM" id="Phobius"/>
    </source>
</evidence>
<protein>
    <submittedName>
        <fullName evidence="2">Uncharacterized protein</fullName>
    </submittedName>
</protein>
<evidence type="ECO:0000313" key="2">
    <source>
        <dbReference type="EMBL" id="MBF8377006.1"/>
    </source>
</evidence>
<keyword evidence="3" id="KW-1185">Reference proteome</keyword>
<keyword evidence="1" id="KW-0812">Transmembrane</keyword>
<organism evidence="2 3">
    <name type="scientific">Alicyclobacillus mali</name>
    <name type="common">ex Roth et al. 2021</name>
    <dbReference type="NCBI Taxonomy" id="1123961"/>
    <lineage>
        <taxon>Bacteria</taxon>
        <taxon>Bacillati</taxon>
        <taxon>Bacillota</taxon>
        <taxon>Bacilli</taxon>
        <taxon>Bacillales</taxon>
        <taxon>Alicyclobacillaceae</taxon>
        <taxon>Alicyclobacillus</taxon>
    </lineage>
</organism>
<proteinExistence type="predicted"/>
<feature type="transmembrane region" description="Helical" evidence="1">
    <location>
        <begin position="34"/>
        <end position="55"/>
    </location>
</feature>
<evidence type="ECO:0000313" key="3">
    <source>
        <dbReference type="Proteomes" id="UP000642910"/>
    </source>
</evidence>
<comment type="caution">
    <text evidence="2">The sequence shown here is derived from an EMBL/GenBank/DDBJ whole genome shotgun (WGS) entry which is preliminary data.</text>
</comment>
<gene>
    <name evidence="2" type="ORF">IW967_03830</name>
</gene>
<name>A0ABS0F147_9BACL</name>
<reference evidence="2 3" key="1">
    <citation type="submission" date="2020-11" db="EMBL/GenBank/DDBJ databases">
        <title>Genomic insight of Alicyclobacillus mali FL 18 reveals a new arsenic-resistant strain, with potential in environmental biotechnology.</title>
        <authorList>
            <person name="Fiorentino G."/>
            <person name="Gallo G."/>
            <person name="Aulitto M."/>
        </authorList>
    </citation>
    <scope>NUCLEOTIDE SEQUENCE [LARGE SCALE GENOMIC DNA]</scope>
    <source>
        <strain evidence="2 3">FL 18</strain>
    </source>
</reference>